<reference evidence="4 5" key="1">
    <citation type="submission" date="2022-11" db="EMBL/GenBank/DDBJ databases">
        <title>Acinetobacter entericus sp. nov., isolated from the gut of the plastic-eating larvae of the Coleoptera insect Zophobas atratus.</title>
        <authorList>
            <person name="Dong X."/>
            <person name="Yang Y."/>
        </authorList>
    </citation>
    <scope>NUCLEOTIDE SEQUENCE [LARGE SCALE GENOMIC DNA]</scope>
    <source>
        <strain evidence="4 5">BIT-DXN8</strain>
    </source>
</reference>
<feature type="domain" description="Dynamin N-terminal" evidence="2">
    <location>
        <begin position="87"/>
        <end position="180"/>
    </location>
</feature>
<gene>
    <name evidence="4" type="ORF">OKC24_13125</name>
</gene>
<dbReference type="Gene3D" id="3.40.50.300">
    <property type="entry name" value="P-loop containing nucleotide triphosphate hydrolases"/>
    <property type="match status" value="1"/>
</dbReference>
<dbReference type="SUPFAM" id="SSF52540">
    <property type="entry name" value="P-loop containing nucleoside triphosphate hydrolases"/>
    <property type="match status" value="1"/>
</dbReference>
<dbReference type="InterPro" id="IPR045063">
    <property type="entry name" value="Dynamin_N"/>
</dbReference>
<accession>A0ABT3NMD3</accession>
<feature type="domain" description="Dynamin-like helical" evidence="3">
    <location>
        <begin position="213"/>
        <end position="555"/>
    </location>
</feature>
<evidence type="ECO:0000256" key="1">
    <source>
        <dbReference type="SAM" id="Coils"/>
    </source>
</evidence>
<dbReference type="InterPro" id="IPR027417">
    <property type="entry name" value="P-loop_NTPase"/>
</dbReference>
<dbReference type="Pfam" id="PF18709">
    <property type="entry name" value="DLP_helical"/>
    <property type="match status" value="1"/>
</dbReference>
<name>A0ABT3NMD3_9GAMM</name>
<dbReference type="NCBIfam" id="NF041922">
    <property type="entry name" value="DLP_LeoA_gen"/>
    <property type="match status" value="1"/>
</dbReference>
<proteinExistence type="predicted"/>
<evidence type="ECO:0000259" key="3">
    <source>
        <dbReference type="Pfam" id="PF18709"/>
    </source>
</evidence>
<keyword evidence="1" id="KW-0175">Coiled coil</keyword>
<dbReference type="RefSeq" id="WP_265465550.1">
    <property type="nucleotide sequence ID" value="NZ_JAPEQW010000017.1"/>
</dbReference>
<sequence>MEQFNQFTVYKSDVIKQLDWLKGIVSKLNDVGIDSVDVLQKIENAIVNVNDDTLRIALLGAFSDGKTSVIAGWLGQVMNNMIIDSNESSNELAIYKPDNLPEKCEIVDTPGLFGDKERLDDRGNTIQYSDITRKYISEAHLIFYVVDAVNPLKESHKDTVQWVLRDLNKLSSTIFIINKMDEVADLRDEDEFEERSKIKKDNLLGKLDRFIQLTDQEKKALNIVCIASNPNGRGLDFWLEKKELYGERSRINKLKAVTNQILSSTARDSLIRKTGLDVVRDVILENLTLAEQQYNGIDLYIKDTADNIQTITYDLEQVGRKFSATKQNLLSELQAAENDVLGYLNTLSVETLGSFIESQIGGSGNDTGSKLKQQIENICLRHLSYTTGIMKNVGSKIEHQLSISEDYANSLEKMTLKFSTSALNRVAKLPTGTIKVGVIAARDAISGLTGASLKFKPWGATNLAGGIAKWAGVAGVALSLYSMWNEHAQRQKAEQEFPVIRGQLKDLIQGHFSAVYERLSDDQTALVNFAPEYIQYRDILEMQKQELENLKKNKQILEQVSRDFKSVQQQGLILDTTFREV</sequence>
<protein>
    <submittedName>
        <fullName evidence="4">Dynamin family protein</fullName>
    </submittedName>
</protein>
<evidence type="ECO:0000313" key="5">
    <source>
        <dbReference type="Proteomes" id="UP001209682"/>
    </source>
</evidence>
<feature type="coiled-coil region" evidence="1">
    <location>
        <begin position="533"/>
        <end position="560"/>
    </location>
</feature>
<dbReference type="InterPro" id="IPR040576">
    <property type="entry name" value="DLP_helical"/>
</dbReference>
<organism evidence="4 5">
    <name type="scientific">Acinetobacter entericus</name>
    <dbReference type="NCBI Taxonomy" id="2989714"/>
    <lineage>
        <taxon>Bacteria</taxon>
        <taxon>Pseudomonadati</taxon>
        <taxon>Pseudomonadota</taxon>
        <taxon>Gammaproteobacteria</taxon>
        <taxon>Moraxellales</taxon>
        <taxon>Moraxellaceae</taxon>
        <taxon>Acinetobacter</taxon>
    </lineage>
</organism>
<dbReference type="Pfam" id="PF00350">
    <property type="entry name" value="Dynamin_N"/>
    <property type="match status" value="1"/>
</dbReference>
<evidence type="ECO:0000259" key="2">
    <source>
        <dbReference type="Pfam" id="PF00350"/>
    </source>
</evidence>
<dbReference type="Proteomes" id="UP001209682">
    <property type="component" value="Unassembled WGS sequence"/>
</dbReference>
<dbReference type="InterPro" id="IPR049678">
    <property type="entry name" value="LeoA-like"/>
</dbReference>
<keyword evidence="5" id="KW-1185">Reference proteome</keyword>
<dbReference type="EMBL" id="JAPEQW010000017">
    <property type="protein sequence ID" value="MCW8040080.1"/>
    <property type="molecule type" value="Genomic_DNA"/>
</dbReference>
<comment type="caution">
    <text evidence="4">The sequence shown here is derived from an EMBL/GenBank/DDBJ whole genome shotgun (WGS) entry which is preliminary data.</text>
</comment>
<evidence type="ECO:0000313" key="4">
    <source>
        <dbReference type="EMBL" id="MCW8040080.1"/>
    </source>
</evidence>